<reference evidence="12" key="1">
    <citation type="submission" date="2013-04" db="EMBL/GenBank/DDBJ databases">
        <title>The genome sequencing project of 58 acetic acid bacteria.</title>
        <authorList>
            <person name="Okamoto-Kainuma A."/>
            <person name="Ishikawa M."/>
            <person name="Umino S."/>
            <person name="Koizumi Y."/>
            <person name="Shiwa Y."/>
            <person name="Yoshikawa H."/>
            <person name="Matsutani M."/>
            <person name="Matsushita K."/>
        </authorList>
    </citation>
    <scope>NUCLEOTIDE SEQUENCE</scope>
    <source>
        <strain evidence="12">NRIC 0535</strain>
    </source>
</reference>
<dbReference type="InterPro" id="IPR031381">
    <property type="entry name" value="YtcA"/>
</dbReference>
<keyword evidence="13" id="KW-1185">Reference proteome</keyword>
<evidence type="ECO:0000256" key="8">
    <source>
        <dbReference type="ARBA" id="ARBA00023136"/>
    </source>
</evidence>
<evidence type="ECO:0000256" key="7">
    <source>
        <dbReference type="ARBA" id="ARBA00022989"/>
    </source>
</evidence>
<keyword evidence="5 11" id="KW-0812">Transmembrane</keyword>
<keyword evidence="8 11" id="KW-0472">Membrane</keyword>
<dbReference type="Proteomes" id="UP001062776">
    <property type="component" value="Unassembled WGS sequence"/>
</dbReference>
<evidence type="ECO:0000256" key="5">
    <source>
        <dbReference type="ARBA" id="ARBA00022692"/>
    </source>
</evidence>
<dbReference type="Pfam" id="PF17090">
    <property type="entry name" value="Ytca"/>
    <property type="match status" value="1"/>
</dbReference>
<evidence type="ECO:0000256" key="2">
    <source>
        <dbReference type="ARBA" id="ARBA00008208"/>
    </source>
</evidence>
<name>A0ABQ0Q464_9PROT</name>
<keyword evidence="6" id="KW-0732">Signal</keyword>
<keyword evidence="10" id="KW-0449">Lipoprotein</keyword>
<dbReference type="EMBL" id="BAPV01000020">
    <property type="protein sequence ID" value="GBQ90610.1"/>
    <property type="molecule type" value="Genomic_DNA"/>
</dbReference>
<keyword evidence="9" id="KW-0564">Palmitate</keyword>
<evidence type="ECO:0000256" key="4">
    <source>
        <dbReference type="ARBA" id="ARBA00022475"/>
    </source>
</evidence>
<dbReference type="RefSeq" id="WP_264816053.1">
    <property type="nucleotide sequence ID" value="NZ_BAPV01000020.1"/>
</dbReference>
<evidence type="ECO:0000256" key="6">
    <source>
        <dbReference type="ARBA" id="ARBA00022729"/>
    </source>
</evidence>
<accession>A0ABQ0Q464</accession>
<evidence type="ECO:0000256" key="10">
    <source>
        <dbReference type="ARBA" id="ARBA00023288"/>
    </source>
</evidence>
<comment type="subcellular location">
    <subcellularLocation>
        <location evidence="1">Membrane</location>
        <topology evidence="1">Multi-pass membrane protein</topology>
    </subcellularLocation>
</comment>
<comment type="caution">
    <text evidence="12">The sequence shown here is derived from an EMBL/GenBank/DDBJ whole genome shotgun (WGS) entry which is preliminary data.</text>
</comment>
<feature type="transmembrane region" description="Helical" evidence="11">
    <location>
        <begin position="39"/>
        <end position="60"/>
    </location>
</feature>
<sequence length="95" mass="10030">MTDPVASRTPPLMRGVLLLPAIGLSGCTRAPLQDVLGSFFPSWMLCVALGAVAAALLRAVVGALGMQQAIPAPMLTYLAFMVAITFVVWLLFFGH</sequence>
<protein>
    <recommendedName>
        <fullName evidence="3">Uncharacterized protein YtcA</fullName>
    </recommendedName>
</protein>
<evidence type="ECO:0000256" key="9">
    <source>
        <dbReference type="ARBA" id="ARBA00023139"/>
    </source>
</evidence>
<comment type="similarity">
    <text evidence="2">Belongs to the YtcA family.</text>
</comment>
<evidence type="ECO:0000313" key="13">
    <source>
        <dbReference type="Proteomes" id="UP001062776"/>
    </source>
</evidence>
<feature type="transmembrane region" description="Helical" evidence="11">
    <location>
        <begin position="72"/>
        <end position="92"/>
    </location>
</feature>
<keyword evidence="4" id="KW-1003">Cell membrane</keyword>
<organism evidence="12 13">
    <name type="scientific">Asaia krungthepensis NRIC 0535</name>
    <dbReference type="NCBI Taxonomy" id="1307925"/>
    <lineage>
        <taxon>Bacteria</taxon>
        <taxon>Pseudomonadati</taxon>
        <taxon>Pseudomonadota</taxon>
        <taxon>Alphaproteobacteria</taxon>
        <taxon>Acetobacterales</taxon>
        <taxon>Acetobacteraceae</taxon>
        <taxon>Asaia</taxon>
    </lineage>
</organism>
<keyword evidence="7 11" id="KW-1133">Transmembrane helix</keyword>
<evidence type="ECO:0000256" key="1">
    <source>
        <dbReference type="ARBA" id="ARBA00004141"/>
    </source>
</evidence>
<evidence type="ECO:0000313" key="12">
    <source>
        <dbReference type="EMBL" id="GBQ90610.1"/>
    </source>
</evidence>
<proteinExistence type="inferred from homology"/>
<evidence type="ECO:0000256" key="11">
    <source>
        <dbReference type="SAM" id="Phobius"/>
    </source>
</evidence>
<evidence type="ECO:0000256" key="3">
    <source>
        <dbReference type="ARBA" id="ARBA00021237"/>
    </source>
</evidence>
<gene>
    <name evidence="12" type="ORF">AA0535_2091</name>
</gene>